<comment type="subcellular location">
    <subcellularLocation>
        <location evidence="1">Membrane</location>
    </subcellularLocation>
    <subcellularLocation>
        <location evidence="6">Mitochondrion inner membrane</location>
        <topology evidence="6">Multi-pass membrane protein</topology>
    </subcellularLocation>
</comment>
<dbReference type="AlphaFoldDB" id="A0A5B7JIH3"/>
<dbReference type="GO" id="GO:0005743">
    <property type="term" value="C:mitochondrial inner membrane"/>
    <property type="evidence" value="ECO:0007669"/>
    <property type="project" value="UniProtKB-SubCell"/>
</dbReference>
<evidence type="ECO:0000256" key="5">
    <source>
        <dbReference type="ARBA" id="ARBA00023136"/>
    </source>
</evidence>
<keyword evidence="5 6" id="KW-0472">Membrane</keyword>
<sequence length="169" mass="19188">MIRNDFLAEMSRIICQGVKIGKGILFIAQRTTHSAQPLRRSCPVVLGLPTLRLAPVRRMATSTAAPGNHPVGPMGLFLLIVPIGTFCLGTWQVQRRKWKLNLIDELATKSKAPPIQFPENLEELEELEYRRVKMIGTFDHSREILLGPRPALVKYSENKIYTNRKRDVD</sequence>
<dbReference type="PROSITE" id="PS50895">
    <property type="entry name" value="SURF1"/>
    <property type="match status" value="1"/>
</dbReference>
<comment type="caution">
    <text evidence="6">Lacks conserved residue(s) required for the propagation of feature annotation.</text>
</comment>
<proteinExistence type="inferred from homology"/>
<keyword evidence="8" id="KW-1185">Reference proteome</keyword>
<evidence type="ECO:0000256" key="1">
    <source>
        <dbReference type="ARBA" id="ARBA00004370"/>
    </source>
</evidence>
<reference evidence="7 8" key="1">
    <citation type="submission" date="2019-05" db="EMBL/GenBank/DDBJ databases">
        <title>Another draft genome of Portunus trituberculatus and its Hox gene families provides insights of decapod evolution.</title>
        <authorList>
            <person name="Jeong J.-H."/>
            <person name="Song I."/>
            <person name="Kim S."/>
            <person name="Choi T."/>
            <person name="Kim D."/>
            <person name="Ryu S."/>
            <person name="Kim W."/>
        </authorList>
    </citation>
    <scope>NUCLEOTIDE SEQUENCE [LARGE SCALE GENOMIC DNA]</scope>
    <source>
        <tissue evidence="7">Muscle</tissue>
    </source>
</reference>
<organism evidence="7 8">
    <name type="scientific">Portunus trituberculatus</name>
    <name type="common">Swimming crab</name>
    <name type="synonym">Neptunus trituberculatus</name>
    <dbReference type="NCBI Taxonomy" id="210409"/>
    <lineage>
        <taxon>Eukaryota</taxon>
        <taxon>Metazoa</taxon>
        <taxon>Ecdysozoa</taxon>
        <taxon>Arthropoda</taxon>
        <taxon>Crustacea</taxon>
        <taxon>Multicrustacea</taxon>
        <taxon>Malacostraca</taxon>
        <taxon>Eumalacostraca</taxon>
        <taxon>Eucarida</taxon>
        <taxon>Decapoda</taxon>
        <taxon>Pleocyemata</taxon>
        <taxon>Brachyura</taxon>
        <taxon>Eubrachyura</taxon>
        <taxon>Portunoidea</taxon>
        <taxon>Portunidae</taxon>
        <taxon>Portuninae</taxon>
        <taxon>Portunus</taxon>
    </lineage>
</organism>
<dbReference type="EMBL" id="VSRR010093415">
    <property type="protein sequence ID" value="MPC93047.1"/>
    <property type="molecule type" value="Genomic_DNA"/>
</dbReference>
<keyword evidence="6" id="KW-0496">Mitochondrion</keyword>
<keyword evidence="4 6" id="KW-1133">Transmembrane helix</keyword>
<evidence type="ECO:0000256" key="3">
    <source>
        <dbReference type="ARBA" id="ARBA00022692"/>
    </source>
</evidence>
<evidence type="ECO:0000313" key="8">
    <source>
        <dbReference type="Proteomes" id="UP000324222"/>
    </source>
</evidence>
<keyword evidence="3 6" id="KW-0812">Transmembrane</keyword>
<accession>A0A5B7JIH3</accession>
<dbReference type="OrthoDB" id="10040024at2759"/>
<dbReference type="PANTHER" id="PTHR23427">
    <property type="entry name" value="SURFEIT LOCUS PROTEIN"/>
    <property type="match status" value="1"/>
</dbReference>
<evidence type="ECO:0000256" key="4">
    <source>
        <dbReference type="ARBA" id="ARBA00022989"/>
    </source>
</evidence>
<keyword evidence="6" id="KW-0999">Mitochondrion inner membrane</keyword>
<dbReference type="InterPro" id="IPR045214">
    <property type="entry name" value="Surf1/Surf4"/>
</dbReference>
<gene>
    <name evidence="7" type="primary">SURF1</name>
    <name evidence="7" type="ORF">E2C01_088163</name>
</gene>
<dbReference type="GO" id="GO:0033617">
    <property type="term" value="P:mitochondrial respiratory chain complex IV assembly"/>
    <property type="evidence" value="ECO:0007669"/>
    <property type="project" value="TreeGrafter"/>
</dbReference>
<dbReference type="PANTHER" id="PTHR23427:SF2">
    <property type="entry name" value="SURFEIT LOCUS PROTEIN 1"/>
    <property type="match status" value="1"/>
</dbReference>
<comment type="similarity">
    <text evidence="2 6">Belongs to the SURF1 family.</text>
</comment>
<feature type="transmembrane region" description="Helical" evidence="6">
    <location>
        <begin position="71"/>
        <end position="91"/>
    </location>
</feature>
<evidence type="ECO:0000256" key="2">
    <source>
        <dbReference type="ARBA" id="ARBA00007165"/>
    </source>
</evidence>
<evidence type="ECO:0000256" key="6">
    <source>
        <dbReference type="RuleBase" id="RU363076"/>
    </source>
</evidence>
<comment type="caution">
    <text evidence="7">The sequence shown here is derived from an EMBL/GenBank/DDBJ whole genome shotgun (WGS) entry which is preliminary data.</text>
</comment>
<evidence type="ECO:0000313" key="7">
    <source>
        <dbReference type="EMBL" id="MPC93047.1"/>
    </source>
</evidence>
<dbReference type="Pfam" id="PF02104">
    <property type="entry name" value="SURF1"/>
    <property type="match status" value="1"/>
</dbReference>
<comment type="function">
    <text evidence="6">Probably involved in the biogenesis of the COX complex.</text>
</comment>
<protein>
    <recommendedName>
        <fullName evidence="6">SURF1-like protein</fullName>
    </recommendedName>
</protein>
<name>A0A5B7JIH3_PORTR</name>
<dbReference type="Proteomes" id="UP000324222">
    <property type="component" value="Unassembled WGS sequence"/>
</dbReference>
<dbReference type="InterPro" id="IPR002994">
    <property type="entry name" value="Surf1/Shy1"/>
</dbReference>